<protein>
    <recommendedName>
        <fullName evidence="3">thymidine phosphorylase</fullName>
        <ecNumber evidence="3">2.4.2.4</ecNumber>
    </recommendedName>
</protein>
<evidence type="ECO:0000256" key="5">
    <source>
        <dbReference type="ARBA" id="ARBA00022679"/>
    </source>
</evidence>
<dbReference type="InterPro" id="IPR035902">
    <property type="entry name" value="Nuc_phospho_transferase"/>
</dbReference>
<dbReference type="PIRSF" id="PIRSF000478">
    <property type="entry name" value="TP_PyNP"/>
    <property type="match status" value="1"/>
</dbReference>
<feature type="domain" description="Glycosyl transferase family 3" evidence="7">
    <location>
        <begin position="76"/>
        <end position="306"/>
    </location>
</feature>
<evidence type="ECO:0000256" key="4">
    <source>
        <dbReference type="ARBA" id="ARBA00022676"/>
    </source>
</evidence>
<dbReference type="Gene3D" id="1.20.970.10">
    <property type="entry name" value="Transferase, Pyrimidine Nucleoside Phosphorylase, Chain C"/>
    <property type="match status" value="1"/>
</dbReference>
<comment type="similarity">
    <text evidence="1">Belongs to the thymidine/pyrimidine-nucleoside phosphorylase family.</text>
</comment>
<keyword evidence="10" id="KW-1185">Reference proteome</keyword>
<dbReference type="Gene3D" id="3.90.1170.30">
    <property type="entry name" value="Pyrimidine nucleoside phosphorylase-like, C-terminal domain"/>
    <property type="match status" value="1"/>
</dbReference>
<evidence type="ECO:0000256" key="2">
    <source>
        <dbReference type="ARBA" id="ARBA00011738"/>
    </source>
</evidence>
<dbReference type="NCBIfam" id="TIGR02644">
    <property type="entry name" value="Y_phosphoryl"/>
    <property type="match status" value="1"/>
</dbReference>
<dbReference type="Proteomes" id="UP001500359">
    <property type="component" value="Unassembled WGS sequence"/>
</dbReference>
<reference evidence="10" key="1">
    <citation type="journal article" date="2019" name="Int. J. Syst. Evol. Microbiol.">
        <title>The Global Catalogue of Microorganisms (GCM) 10K type strain sequencing project: providing services to taxonomists for standard genome sequencing and annotation.</title>
        <authorList>
            <consortium name="The Broad Institute Genomics Platform"/>
            <consortium name="The Broad Institute Genome Sequencing Center for Infectious Disease"/>
            <person name="Wu L."/>
            <person name="Ma J."/>
        </authorList>
    </citation>
    <scope>NUCLEOTIDE SEQUENCE [LARGE SCALE GENOMIC DNA]</scope>
    <source>
        <strain evidence="10">JCM 15896</strain>
    </source>
</reference>
<dbReference type="InterPro" id="IPR018090">
    <property type="entry name" value="Pyrmidine_PPas_bac/euk"/>
</dbReference>
<evidence type="ECO:0000256" key="3">
    <source>
        <dbReference type="ARBA" id="ARBA00011892"/>
    </source>
</evidence>
<organism evidence="9 10">
    <name type="scientific">Aliiglaciecola litoralis</name>
    <dbReference type="NCBI Taxonomy" id="582857"/>
    <lineage>
        <taxon>Bacteria</taxon>
        <taxon>Pseudomonadati</taxon>
        <taxon>Pseudomonadota</taxon>
        <taxon>Gammaproteobacteria</taxon>
        <taxon>Alteromonadales</taxon>
        <taxon>Alteromonadaceae</taxon>
        <taxon>Aliiglaciecola</taxon>
    </lineage>
</organism>
<dbReference type="SUPFAM" id="SSF54680">
    <property type="entry name" value="Pyrimidine nucleoside phosphorylase C-terminal domain"/>
    <property type="match status" value="1"/>
</dbReference>
<gene>
    <name evidence="9" type="primary">deoA</name>
    <name evidence="9" type="ORF">GCM10009114_32250</name>
</gene>
<evidence type="ECO:0000259" key="7">
    <source>
        <dbReference type="Pfam" id="PF00591"/>
    </source>
</evidence>
<evidence type="ECO:0000256" key="6">
    <source>
        <dbReference type="ARBA" id="ARBA00048550"/>
    </source>
</evidence>
<proteinExistence type="inferred from homology"/>
<comment type="subunit">
    <text evidence="2">Homodimer.</text>
</comment>
<dbReference type="EMBL" id="BAAAFD010000011">
    <property type="protein sequence ID" value="GAA0859300.1"/>
    <property type="molecule type" value="Genomic_DNA"/>
</dbReference>
<accession>A0ABP3X5G5</accession>
<keyword evidence="4" id="KW-0328">Glycosyltransferase</keyword>
<evidence type="ECO:0000259" key="8">
    <source>
        <dbReference type="Pfam" id="PF02885"/>
    </source>
</evidence>
<keyword evidence="5" id="KW-0808">Transferase</keyword>
<dbReference type="PANTHER" id="PTHR10515">
    <property type="entry name" value="THYMIDINE PHOSPHORYLASE"/>
    <property type="match status" value="1"/>
</dbReference>
<evidence type="ECO:0000256" key="1">
    <source>
        <dbReference type="ARBA" id="ARBA00006915"/>
    </source>
</evidence>
<dbReference type="SUPFAM" id="SSF47648">
    <property type="entry name" value="Nucleoside phosphorylase/phosphoribosyltransferase N-terminal domain"/>
    <property type="match status" value="1"/>
</dbReference>
<feature type="domain" description="Glycosyl transferase family 3 N-terminal" evidence="8">
    <location>
        <begin position="6"/>
        <end position="67"/>
    </location>
</feature>
<dbReference type="NCBIfam" id="NF004490">
    <property type="entry name" value="PRK05820.1"/>
    <property type="match status" value="1"/>
</dbReference>
<evidence type="ECO:0000313" key="10">
    <source>
        <dbReference type="Proteomes" id="UP001500359"/>
    </source>
</evidence>
<dbReference type="Pfam" id="PF00591">
    <property type="entry name" value="Glycos_transf_3"/>
    <property type="match status" value="1"/>
</dbReference>
<dbReference type="InterPro" id="IPR000053">
    <property type="entry name" value="Thymidine/pyrmidine_PPase"/>
</dbReference>
<dbReference type="InterPro" id="IPR017459">
    <property type="entry name" value="Glycosyl_Trfase_fam3_N_dom"/>
</dbReference>
<name>A0ABP3X5G5_9ALTE</name>
<dbReference type="Gene3D" id="3.40.1030.10">
    <property type="entry name" value="Nucleoside phosphorylase/phosphoribosyltransferase catalytic domain"/>
    <property type="match status" value="1"/>
</dbReference>
<comment type="caution">
    <text evidence="9">The sequence shown here is derived from an EMBL/GenBank/DDBJ whole genome shotgun (WGS) entry which is preliminary data.</text>
</comment>
<sequence>MNDFVTIIDRKKQGLALSSKQIVLLIRAITDCSASDQQIATFTQAVCQHGMTSTETLALTVAMSQSGENLKWKLNGPVVDKHSTGGVGDFMSLVLAPTLAACGAYVPMITGRSLGHTGGTVDKLESIPGYNSSPSLSQFQQCVKEVGMAIVAQSSNIVPADKRMYAIRDATSTISSVPLIVSSILSKKVAEGLDALVIDLKWGNGAFARHYDVALELKSGIVEVAQAIDLKVECLLSDMSMPISCNVGNSLEIIEVIEFLSGQKRHPQALMLLENLASSLLIKSGLAVDKQQALGMIDTALSSGRAAEQFAKMIHYLGGPSDLVSRPNAYLKDAKVIKPVFAKRSGRISGYNMKHLGEMCRQLSISKNKPTTISRHRTGVSLLLPVGTQVDICVPLCHLHAESHEDWDTQARFLQQHCITVDSGEFTQTHHPIGQSA</sequence>
<dbReference type="PANTHER" id="PTHR10515:SF0">
    <property type="entry name" value="THYMIDINE PHOSPHORYLASE"/>
    <property type="match status" value="1"/>
</dbReference>
<dbReference type="SUPFAM" id="SSF52418">
    <property type="entry name" value="Nucleoside phosphorylase/phosphoribosyltransferase catalytic domain"/>
    <property type="match status" value="1"/>
</dbReference>
<dbReference type="InterPro" id="IPR000312">
    <property type="entry name" value="Glycosyl_Trfase_fam3"/>
</dbReference>
<dbReference type="InterPro" id="IPR036320">
    <property type="entry name" value="Glycosyl_Trfase_fam3_N_dom_sf"/>
</dbReference>
<dbReference type="Pfam" id="PF02885">
    <property type="entry name" value="Glycos_trans_3N"/>
    <property type="match status" value="1"/>
</dbReference>
<evidence type="ECO:0000313" key="9">
    <source>
        <dbReference type="EMBL" id="GAA0859300.1"/>
    </source>
</evidence>
<comment type="catalytic activity">
    <reaction evidence="6">
        <text>thymidine + phosphate = 2-deoxy-alpha-D-ribose 1-phosphate + thymine</text>
        <dbReference type="Rhea" id="RHEA:16037"/>
        <dbReference type="ChEBI" id="CHEBI:17748"/>
        <dbReference type="ChEBI" id="CHEBI:17821"/>
        <dbReference type="ChEBI" id="CHEBI:43474"/>
        <dbReference type="ChEBI" id="CHEBI:57259"/>
        <dbReference type="EC" id="2.4.2.4"/>
    </reaction>
</comment>
<dbReference type="InterPro" id="IPR036566">
    <property type="entry name" value="PYNP-like_C_sf"/>
</dbReference>
<dbReference type="EC" id="2.4.2.4" evidence="3"/>